<accession>A0A2G8SHX5</accession>
<sequence>MTLQSLQLKVRVLHLQRYMNTLNRGWGYPFHNGVNHKEPLKSQEKEKDQAELEHQGLAKILTKTANLTLEPLEGLADLKDLEDQVVEDREEEDPEDQVVEDWED</sequence>
<gene>
    <name evidence="2" type="ORF">GSI_03980</name>
</gene>
<evidence type="ECO:0000313" key="2">
    <source>
        <dbReference type="EMBL" id="PIL33362.1"/>
    </source>
</evidence>
<protein>
    <submittedName>
        <fullName evidence="2">Uncharacterized protein</fullName>
    </submittedName>
</protein>
<organism evidence="2 3">
    <name type="scientific">Ganoderma sinense ZZ0214-1</name>
    <dbReference type="NCBI Taxonomy" id="1077348"/>
    <lineage>
        <taxon>Eukaryota</taxon>
        <taxon>Fungi</taxon>
        <taxon>Dikarya</taxon>
        <taxon>Basidiomycota</taxon>
        <taxon>Agaricomycotina</taxon>
        <taxon>Agaricomycetes</taxon>
        <taxon>Polyporales</taxon>
        <taxon>Polyporaceae</taxon>
        <taxon>Ganoderma</taxon>
    </lineage>
</organism>
<name>A0A2G8SHX5_9APHY</name>
<dbReference type="AlphaFoldDB" id="A0A2G8SHX5"/>
<feature type="compositionally biased region" description="Acidic residues" evidence="1">
    <location>
        <begin position="83"/>
        <end position="104"/>
    </location>
</feature>
<dbReference type="EMBL" id="AYKW01000007">
    <property type="protein sequence ID" value="PIL33362.1"/>
    <property type="molecule type" value="Genomic_DNA"/>
</dbReference>
<evidence type="ECO:0000256" key="1">
    <source>
        <dbReference type="SAM" id="MobiDB-lite"/>
    </source>
</evidence>
<feature type="region of interest" description="Disordered" evidence="1">
    <location>
        <begin position="78"/>
        <end position="104"/>
    </location>
</feature>
<dbReference type="Proteomes" id="UP000230002">
    <property type="component" value="Unassembled WGS sequence"/>
</dbReference>
<keyword evidence="3" id="KW-1185">Reference proteome</keyword>
<reference evidence="2 3" key="1">
    <citation type="journal article" date="2015" name="Sci. Rep.">
        <title>Chromosome-level genome map provides insights into diverse defense mechanisms in the medicinal fungus Ganoderma sinense.</title>
        <authorList>
            <person name="Zhu Y."/>
            <person name="Xu J."/>
            <person name="Sun C."/>
            <person name="Zhou S."/>
            <person name="Xu H."/>
            <person name="Nelson D.R."/>
            <person name="Qian J."/>
            <person name="Song J."/>
            <person name="Luo H."/>
            <person name="Xiang L."/>
            <person name="Li Y."/>
            <person name="Xu Z."/>
            <person name="Ji A."/>
            <person name="Wang L."/>
            <person name="Lu S."/>
            <person name="Hayward A."/>
            <person name="Sun W."/>
            <person name="Li X."/>
            <person name="Schwartz D.C."/>
            <person name="Wang Y."/>
            <person name="Chen S."/>
        </authorList>
    </citation>
    <scope>NUCLEOTIDE SEQUENCE [LARGE SCALE GENOMIC DNA]</scope>
    <source>
        <strain evidence="2 3">ZZ0214-1</strain>
    </source>
</reference>
<proteinExistence type="predicted"/>
<evidence type="ECO:0000313" key="3">
    <source>
        <dbReference type="Proteomes" id="UP000230002"/>
    </source>
</evidence>
<comment type="caution">
    <text evidence="2">The sequence shown here is derived from an EMBL/GenBank/DDBJ whole genome shotgun (WGS) entry which is preliminary data.</text>
</comment>